<evidence type="ECO:0000256" key="2">
    <source>
        <dbReference type="ARBA" id="ARBA00022553"/>
    </source>
</evidence>
<name>A0A8K0IJR9_COCNU</name>
<keyword evidence="3" id="KW-0479">Metal-binding</keyword>
<feature type="domain" description="Arf-GAP" evidence="9">
    <location>
        <begin position="10"/>
        <end position="128"/>
    </location>
</feature>
<dbReference type="EMBL" id="CM017880">
    <property type="protein sequence ID" value="KAG1360905.1"/>
    <property type="molecule type" value="Genomic_DNA"/>
</dbReference>
<accession>A0A8K0IJR9</accession>
<feature type="region of interest" description="Disordered" evidence="8">
    <location>
        <begin position="124"/>
        <end position="149"/>
    </location>
</feature>
<dbReference type="PANTHER" id="PTHR45686">
    <property type="entry name" value="ADP-RIBOSYLATION FACTOR GTPASE ACTIVATING PROTEIN 3, ISOFORM H-RELATED"/>
    <property type="match status" value="1"/>
</dbReference>
<evidence type="ECO:0000256" key="5">
    <source>
        <dbReference type="ARBA" id="ARBA00022833"/>
    </source>
</evidence>
<evidence type="ECO:0000256" key="6">
    <source>
        <dbReference type="ARBA" id="ARBA00022990"/>
    </source>
</evidence>
<dbReference type="InterPro" id="IPR038508">
    <property type="entry name" value="ArfGAP_dom_sf"/>
</dbReference>
<keyword evidence="6" id="KW-0007">Acetylation</keyword>
<reference evidence="10" key="1">
    <citation type="journal article" date="2017" name="Gigascience">
        <title>The genome draft of coconut (Cocos nucifera).</title>
        <authorList>
            <person name="Xiao Y."/>
            <person name="Xu P."/>
            <person name="Fan H."/>
            <person name="Baudouin L."/>
            <person name="Xia W."/>
            <person name="Bocs S."/>
            <person name="Xu J."/>
            <person name="Li Q."/>
            <person name="Guo A."/>
            <person name="Zhou L."/>
            <person name="Li J."/>
            <person name="Wu Y."/>
            <person name="Ma Z."/>
            <person name="Armero A."/>
            <person name="Issali A.E."/>
            <person name="Liu N."/>
            <person name="Peng M."/>
            <person name="Yang Y."/>
        </authorList>
    </citation>
    <scope>NUCLEOTIDE SEQUENCE</scope>
    <source>
        <tissue evidence="10">Spear leaf of Hainan Tall coconut</tissue>
    </source>
</reference>
<dbReference type="GO" id="GO:0005096">
    <property type="term" value="F:GTPase activator activity"/>
    <property type="evidence" value="ECO:0007669"/>
    <property type="project" value="UniProtKB-KW"/>
</dbReference>
<evidence type="ECO:0000256" key="8">
    <source>
        <dbReference type="SAM" id="MobiDB-lite"/>
    </source>
</evidence>
<evidence type="ECO:0000256" key="3">
    <source>
        <dbReference type="ARBA" id="ARBA00022723"/>
    </source>
</evidence>
<feature type="compositionally biased region" description="Low complexity" evidence="8">
    <location>
        <begin position="129"/>
        <end position="141"/>
    </location>
</feature>
<dbReference type="PANTHER" id="PTHR45686:SF4">
    <property type="entry name" value="ADP-RIBOSYLATION FACTOR GTPASE ACTIVATING PROTEIN 3, ISOFORM H"/>
    <property type="match status" value="1"/>
</dbReference>
<evidence type="ECO:0000313" key="10">
    <source>
        <dbReference type="EMBL" id="KAG1360905.1"/>
    </source>
</evidence>
<evidence type="ECO:0000259" key="9">
    <source>
        <dbReference type="PROSITE" id="PS50115"/>
    </source>
</evidence>
<dbReference type="GO" id="GO:0000139">
    <property type="term" value="C:Golgi membrane"/>
    <property type="evidence" value="ECO:0007669"/>
    <property type="project" value="GOC"/>
</dbReference>
<organism evidence="10 11">
    <name type="scientific">Cocos nucifera</name>
    <name type="common">Coconut palm</name>
    <dbReference type="NCBI Taxonomy" id="13894"/>
    <lineage>
        <taxon>Eukaryota</taxon>
        <taxon>Viridiplantae</taxon>
        <taxon>Streptophyta</taxon>
        <taxon>Embryophyta</taxon>
        <taxon>Tracheophyta</taxon>
        <taxon>Spermatophyta</taxon>
        <taxon>Magnoliopsida</taxon>
        <taxon>Liliopsida</taxon>
        <taxon>Arecaceae</taxon>
        <taxon>Arecoideae</taxon>
        <taxon>Cocoseae</taxon>
        <taxon>Attaleinae</taxon>
        <taxon>Cocos</taxon>
    </lineage>
</organism>
<feature type="region of interest" description="Disordered" evidence="8">
    <location>
        <begin position="193"/>
        <end position="236"/>
    </location>
</feature>
<dbReference type="Pfam" id="PF01412">
    <property type="entry name" value="ArfGap"/>
    <property type="match status" value="1"/>
</dbReference>
<dbReference type="GO" id="GO:0008270">
    <property type="term" value="F:zinc ion binding"/>
    <property type="evidence" value="ECO:0007669"/>
    <property type="project" value="UniProtKB-KW"/>
</dbReference>
<dbReference type="PRINTS" id="PR00405">
    <property type="entry name" value="REVINTRACTNG"/>
</dbReference>
<dbReference type="GO" id="GO:0048205">
    <property type="term" value="P:COPI coating of Golgi vesicle"/>
    <property type="evidence" value="ECO:0007669"/>
    <property type="project" value="TreeGrafter"/>
</dbReference>
<evidence type="ECO:0000256" key="1">
    <source>
        <dbReference type="ARBA" id="ARBA00022468"/>
    </source>
</evidence>
<proteinExistence type="predicted"/>
<keyword evidence="2" id="KW-0597">Phosphoprotein</keyword>
<gene>
    <name evidence="10" type="ORF">COCNU_09G003680</name>
</gene>
<evidence type="ECO:0000313" key="11">
    <source>
        <dbReference type="Proteomes" id="UP000797356"/>
    </source>
</evidence>
<keyword evidence="11" id="KW-1185">Reference proteome</keyword>
<reference evidence="10" key="2">
    <citation type="submission" date="2019-07" db="EMBL/GenBank/DDBJ databases">
        <authorList>
            <person name="Yang Y."/>
            <person name="Bocs S."/>
            <person name="Baudouin L."/>
        </authorList>
    </citation>
    <scope>NUCLEOTIDE SEQUENCE</scope>
    <source>
        <tissue evidence="10">Spear leaf of Hainan Tall coconut</tissue>
    </source>
</reference>
<dbReference type="Gene3D" id="1.10.220.150">
    <property type="entry name" value="Arf GTPase activating protein"/>
    <property type="match status" value="1"/>
</dbReference>
<evidence type="ECO:0000256" key="4">
    <source>
        <dbReference type="ARBA" id="ARBA00022771"/>
    </source>
</evidence>
<dbReference type="InterPro" id="IPR037278">
    <property type="entry name" value="ARFGAP/RecO"/>
</dbReference>
<protein>
    <submittedName>
        <fullName evidence="10">ADP-ribosylation factor GTPase-activating protein AGD10</fullName>
    </submittedName>
</protein>
<dbReference type="FunFam" id="1.10.220.150:FF:000012">
    <property type="entry name" value="ADP-ribosylation factor GTPase-activating protein AGD10"/>
    <property type="match status" value="1"/>
</dbReference>
<keyword evidence="1" id="KW-0343">GTPase activation</keyword>
<dbReference type="SMART" id="SM00105">
    <property type="entry name" value="ArfGap"/>
    <property type="match status" value="1"/>
</dbReference>
<keyword evidence="4 7" id="KW-0863">Zinc-finger</keyword>
<dbReference type="CDD" id="cd08831">
    <property type="entry name" value="ArfGap_ArfGap2_3_like"/>
    <property type="match status" value="1"/>
</dbReference>
<dbReference type="SUPFAM" id="SSF57863">
    <property type="entry name" value="ArfGap/RecO-like zinc finger"/>
    <property type="match status" value="1"/>
</dbReference>
<dbReference type="InterPro" id="IPR001164">
    <property type="entry name" value="ArfGAP_dom"/>
</dbReference>
<dbReference type="Proteomes" id="UP000797356">
    <property type="component" value="Chromosome 9"/>
</dbReference>
<dbReference type="AlphaFoldDB" id="A0A8K0IJR9"/>
<dbReference type="OrthoDB" id="983479at2759"/>
<sequence length="406" mass="44325">MASETLTDKNAVFRKLRSKPENKMCFDCNAKNPTWASVTYGIFLCMDCSAVHRSLGVHISFVRSTNLDSWSPEQLKMMTFGGNSRAHTFFKQHGWTDDGKIEAKYTSRAADLYRQILSKEVAKSVAEDSSNPSSPVASQSPHALNGLHNLKPIDTVKDNLFEKQEIVEITRSPKAPIQSPVIGFVKRPTGARKIGSKTAGLGARKLTTKPNESLYDQKPEESTPDVTSSASSTTTLGSSFPSRFEYVESIPSAENISKGAQMIDHVAPPKSSSFFAEFGMDSGFPRKHVSTTKVQVEESSEARHKFSNAKSISSAQFFGDQNQASDKEAQISLQRFTGSTSISSADLFGRRTDDTDLGLTAADLINRISFQASQDISSLKNVAGETGKKLTSIASSLLNDIQDRIL</sequence>
<comment type="caution">
    <text evidence="10">The sequence shown here is derived from an EMBL/GenBank/DDBJ whole genome shotgun (WGS) entry which is preliminary data.</text>
</comment>
<feature type="compositionally biased region" description="Low complexity" evidence="8">
    <location>
        <begin position="224"/>
        <end position="236"/>
    </location>
</feature>
<evidence type="ECO:0000256" key="7">
    <source>
        <dbReference type="PROSITE-ProRule" id="PRU00288"/>
    </source>
</evidence>
<keyword evidence="5" id="KW-0862">Zinc</keyword>
<dbReference type="PROSITE" id="PS50115">
    <property type="entry name" value="ARFGAP"/>
    <property type="match status" value="1"/>
</dbReference>